<organism evidence="2 3">
    <name type="scientific">Solanum tuberosum</name>
    <name type="common">Potato</name>
    <dbReference type="NCBI Taxonomy" id="4113"/>
    <lineage>
        <taxon>Eukaryota</taxon>
        <taxon>Viridiplantae</taxon>
        <taxon>Streptophyta</taxon>
        <taxon>Embryophyta</taxon>
        <taxon>Tracheophyta</taxon>
        <taxon>Spermatophyta</taxon>
        <taxon>Magnoliopsida</taxon>
        <taxon>eudicotyledons</taxon>
        <taxon>Gunneridae</taxon>
        <taxon>Pentapetalae</taxon>
        <taxon>asterids</taxon>
        <taxon>lamiids</taxon>
        <taxon>Solanales</taxon>
        <taxon>Solanaceae</taxon>
        <taxon>Solanoideae</taxon>
        <taxon>Solaneae</taxon>
        <taxon>Solanum</taxon>
    </lineage>
</organism>
<evidence type="ECO:0000313" key="3">
    <source>
        <dbReference type="Proteomes" id="UP000011115"/>
    </source>
</evidence>
<dbReference type="Gramene" id="PGSC0003DMT400086842">
    <property type="protein sequence ID" value="PGSC0003DMT400086842"/>
    <property type="gene ID" value="PGSC0003DMG400036413"/>
</dbReference>
<keyword evidence="3" id="KW-1185">Reference proteome</keyword>
<dbReference type="AlphaFoldDB" id="M1DCL6"/>
<sequence length="124" mass="14078">MATRRAYTGRNVRENMEQEDPPLAPQVSVDPLAEKETNAEFRASFEVLSQVMTAQANREVAVYVNLNVGTTASRVRDFTRMNPLEFHGSKVEEDPQEFIYEVYKVLMIMGVTTVEKAEFGRLST</sequence>
<accession>M1DCL6</accession>
<dbReference type="HOGENOM" id="CLU_134717_0_0_1"/>
<dbReference type="InParanoid" id="M1DCL6"/>
<proteinExistence type="predicted"/>
<protein>
    <submittedName>
        <fullName evidence="2">Gag-pol polyprotein</fullName>
    </submittedName>
</protein>
<reference evidence="3" key="1">
    <citation type="journal article" date="2011" name="Nature">
        <title>Genome sequence and analysis of the tuber crop potato.</title>
        <authorList>
            <consortium name="The Potato Genome Sequencing Consortium"/>
        </authorList>
    </citation>
    <scope>NUCLEOTIDE SEQUENCE [LARGE SCALE GENOMIC DNA]</scope>
    <source>
        <strain evidence="3">cv. DM1-3 516 R44</strain>
    </source>
</reference>
<dbReference type="Proteomes" id="UP000011115">
    <property type="component" value="Unassembled WGS sequence"/>
</dbReference>
<name>M1DCL6_SOLTU</name>
<feature type="region of interest" description="Disordered" evidence="1">
    <location>
        <begin position="1"/>
        <end position="26"/>
    </location>
</feature>
<reference evidence="2" key="2">
    <citation type="submission" date="2015-06" db="UniProtKB">
        <authorList>
            <consortium name="EnsemblPlants"/>
        </authorList>
    </citation>
    <scope>IDENTIFICATION</scope>
    <source>
        <strain evidence="2">DM1-3 516 R44</strain>
    </source>
</reference>
<dbReference type="PaxDb" id="4113-PGSC0003DMT400086842"/>
<evidence type="ECO:0000256" key="1">
    <source>
        <dbReference type="SAM" id="MobiDB-lite"/>
    </source>
</evidence>
<dbReference type="EnsemblPlants" id="PGSC0003DMT400086842">
    <property type="protein sequence ID" value="PGSC0003DMT400086842"/>
    <property type="gene ID" value="PGSC0003DMG400036413"/>
</dbReference>
<evidence type="ECO:0000313" key="2">
    <source>
        <dbReference type="EnsemblPlants" id="PGSC0003DMT400086842"/>
    </source>
</evidence>